<accession>A0A3N8NX57</accession>
<protein>
    <submittedName>
        <fullName evidence="1">Uncharacterized protein</fullName>
    </submittedName>
</protein>
<evidence type="ECO:0000313" key="2">
    <source>
        <dbReference type="Proteomes" id="UP000277921"/>
    </source>
</evidence>
<sequence length="75" mass="8182">MRKRYGFTGGPVFVTTAAMQDPHLADALDWFNGPYESVTTGESRDIGRGFTAFFGFDPDAPNARAFYVTIAKAAN</sequence>
<gene>
    <name evidence="1" type="ORF">DF051_36965</name>
</gene>
<proteinExistence type="predicted"/>
<dbReference type="EMBL" id="QTQV01000039">
    <property type="protein sequence ID" value="RQT04354.1"/>
    <property type="molecule type" value="Genomic_DNA"/>
</dbReference>
<evidence type="ECO:0000313" key="1">
    <source>
        <dbReference type="EMBL" id="RQT04354.1"/>
    </source>
</evidence>
<dbReference type="Proteomes" id="UP000277921">
    <property type="component" value="Unassembled WGS sequence"/>
</dbReference>
<name>A0A3N8NX57_9BURK</name>
<reference evidence="1 2" key="1">
    <citation type="submission" date="2018-08" db="EMBL/GenBank/DDBJ databases">
        <title>Comparative analysis of Burkholderia isolates from Puerto Rico.</title>
        <authorList>
            <person name="Hall C."/>
            <person name="Sahl J."/>
            <person name="Wagner D."/>
        </authorList>
    </citation>
    <scope>NUCLEOTIDE SEQUENCE [LARGE SCALE GENOMIC DNA]</scope>
    <source>
        <strain evidence="1 2">Bp9025</strain>
    </source>
</reference>
<comment type="caution">
    <text evidence="1">The sequence shown here is derived from an EMBL/GenBank/DDBJ whole genome shotgun (WGS) entry which is preliminary data.</text>
</comment>
<dbReference type="AlphaFoldDB" id="A0A3N8NX57"/>
<organism evidence="1 2">
    <name type="scientific">Burkholderia contaminans</name>
    <dbReference type="NCBI Taxonomy" id="488447"/>
    <lineage>
        <taxon>Bacteria</taxon>
        <taxon>Pseudomonadati</taxon>
        <taxon>Pseudomonadota</taxon>
        <taxon>Betaproteobacteria</taxon>
        <taxon>Burkholderiales</taxon>
        <taxon>Burkholderiaceae</taxon>
        <taxon>Burkholderia</taxon>
        <taxon>Burkholderia cepacia complex</taxon>
    </lineage>
</organism>